<comment type="caution">
    <text evidence="1">The sequence shown here is derived from an EMBL/GenBank/DDBJ whole genome shotgun (WGS) entry which is preliminary data.</text>
</comment>
<reference evidence="1" key="1">
    <citation type="submission" date="2021-10" db="EMBL/GenBank/DDBJ databases">
        <title>Tropical sea cucumber genome reveals ecological adaptation and Cuvierian tubules defense mechanism.</title>
        <authorList>
            <person name="Chen T."/>
        </authorList>
    </citation>
    <scope>NUCLEOTIDE SEQUENCE</scope>
    <source>
        <strain evidence="1">Nanhai2018</strain>
        <tissue evidence="1">Muscle</tissue>
    </source>
</reference>
<evidence type="ECO:0000313" key="1">
    <source>
        <dbReference type="EMBL" id="KAJ8017412.1"/>
    </source>
</evidence>
<dbReference type="AlphaFoldDB" id="A0A9Q0YCI2"/>
<proteinExistence type="predicted"/>
<evidence type="ECO:0000313" key="2">
    <source>
        <dbReference type="Proteomes" id="UP001152320"/>
    </source>
</evidence>
<accession>A0A9Q0YCI2</accession>
<protein>
    <submittedName>
        <fullName evidence="1">Uncharacterized protein</fullName>
    </submittedName>
</protein>
<keyword evidence="2" id="KW-1185">Reference proteome</keyword>
<gene>
    <name evidence="1" type="ORF">HOLleu_45208</name>
</gene>
<dbReference type="EMBL" id="JAIZAY010002094">
    <property type="protein sequence ID" value="KAJ8017412.1"/>
    <property type="molecule type" value="Genomic_DNA"/>
</dbReference>
<name>A0A9Q0YCI2_HOLLE</name>
<organism evidence="1 2">
    <name type="scientific">Holothuria leucospilota</name>
    <name type="common">Black long sea cucumber</name>
    <name type="synonym">Mertensiothuria leucospilota</name>
    <dbReference type="NCBI Taxonomy" id="206669"/>
    <lineage>
        <taxon>Eukaryota</taxon>
        <taxon>Metazoa</taxon>
        <taxon>Echinodermata</taxon>
        <taxon>Eleutherozoa</taxon>
        <taxon>Echinozoa</taxon>
        <taxon>Holothuroidea</taxon>
        <taxon>Aspidochirotacea</taxon>
        <taxon>Aspidochirotida</taxon>
        <taxon>Holothuriidae</taxon>
        <taxon>Holothuria</taxon>
    </lineage>
</organism>
<dbReference type="Proteomes" id="UP001152320">
    <property type="component" value="Unassembled WGS sequence"/>
</dbReference>
<dbReference type="PANTHER" id="PTHR31424">
    <property type="entry name" value="PROTEIN CBG23806"/>
    <property type="match status" value="1"/>
</dbReference>
<dbReference type="PANTHER" id="PTHR31424:SF3">
    <property type="entry name" value="RING-TYPE DOMAIN-CONTAINING PROTEIN"/>
    <property type="match status" value="1"/>
</dbReference>
<dbReference type="OrthoDB" id="6152204at2759"/>
<sequence length="255" mass="29270">MTCSLLLSDGRLSGNHILSILQVNEKYEELKCALTSLADECSKLTTVTVRGKTFSLEFVLVTDLKFLNILLGLQGCSAKYSCAWCKCPSGKRWDSSLHWSLTETQHGARTISDIVKCSKMKKNNFGCIHEPVFQSIPIQNCIPDVLHLYLRISDQLVNHLIDELRRRDNISKNSKELCREKSSNIVRFENFVQSLNIKWNFYVDKVSSSIRCRDLNGVEHLAIQNSINLEEMIPNHPKFNYLKLKYCGKVLLKLW</sequence>